<organism evidence="1 2">
    <name type="scientific">Ficus carica</name>
    <name type="common">Common fig</name>
    <dbReference type="NCBI Taxonomy" id="3494"/>
    <lineage>
        <taxon>Eukaryota</taxon>
        <taxon>Viridiplantae</taxon>
        <taxon>Streptophyta</taxon>
        <taxon>Embryophyta</taxon>
        <taxon>Tracheophyta</taxon>
        <taxon>Spermatophyta</taxon>
        <taxon>Magnoliopsida</taxon>
        <taxon>eudicotyledons</taxon>
        <taxon>Gunneridae</taxon>
        <taxon>Pentapetalae</taxon>
        <taxon>rosids</taxon>
        <taxon>fabids</taxon>
        <taxon>Rosales</taxon>
        <taxon>Moraceae</taxon>
        <taxon>Ficeae</taxon>
        <taxon>Ficus</taxon>
    </lineage>
</organism>
<dbReference type="EMBL" id="BTGU01000191">
    <property type="protein sequence ID" value="GMN64712.1"/>
    <property type="molecule type" value="Genomic_DNA"/>
</dbReference>
<comment type="caution">
    <text evidence="1">The sequence shown here is derived from an EMBL/GenBank/DDBJ whole genome shotgun (WGS) entry which is preliminary data.</text>
</comment>
<sequence>MKPPEFEGSTDPLEAEEWLTFLQVILNFMDLTKQEKEFNEKFYNHMAMKVQQNEFNNIKRILDIFSPKIAVVTDSGERQPTTVAEYVGKALRTEYHLAQAKQEKAKIFEENKKDKLQSQ</sequence>
<accession>A0AA88DYT3</accession>
<evidence type="ECO:0000313" key="1">
    <source>
        <dbReference type="EMBL" id="GMN64712.1"/>
    </source>
</evidence>
<dbReference type="Proteomes" id="UP001187192">
    <property type="component" value="Unassembled WGS sequence"/>
</dbReference>
<evidence type="ECO:0000313" key="2">
    <source>
        <dbReference type="Proteomes" id="UP001187192"/>
    </source>
</evidence>
<protein>
    <submittedName>
        <fullName evidence="1">Uncharacterized protein</fullName>
    </submittedName>
</protein>
<proteinExistence type="predicted"/>
<reference evidence="1" key="1">
    <citation type="submission" date="2023-07" db="EMBL/GenBank/DDBJ databases">
        <title>draft genome sequence of fig (Ficus carica).</title>
        <authorList>
            <person name="Takahashi T."/>
            <person name="Nishimura K."/>
        </authorList>
    </citation>
    <scope>NUCLEOTIDE SEQUENCE</scope>
</reference>
<keyword evidence="2" id="KW-1185">Reference proteome</keyword>
<name>A0AA88DYT3_FICCA</name>
<dbReference type="AlphaFoldDB" id="A0AA88DYT3"/>
<gene>
    <name evidence="1" type="ORF">TIFTF001_033766</name>
</gene>